<name>A0A645IPW3_9ZZZZ</name>
<keyword evidence="1" id="KW-0472">Membrane</keyword>
<keyword evidence="1" id="KW-1133">Transmembrane helix</keyword>
<feature type="domain" description="DUF3955" evidence="2">
    <location>
        <begin position="72"/>
        <end position="124"/>
    </location>
</feature>
<dbReference type="InterPro" id="IPR027383">
    <property type="entry name" value="Znf_put"/>
</dbReference>
<protein>
    <submittedName>
        <fullName evidence="4">Uncharacterized protein</fullName>
    </submittedName>
</protein>
<keyword evidence="1" id="KW-0812">Transmembrane</keyword>
<proteinExistence type="predicted"/>
<dbReference type="InterPro" id="IPR025016">
    <property type="entry name" value="DUF3955"/>
</dbReference>
<feature type="domain" description="Putative zinc-finger" evidence="3">
    <location>
        <begin position="2"/>
        <end position="29"/>
    </location>
</feature>
<sequence length="140" mass="15985">MLPLYKDEVCSDESRRFLEEHIQACPDCAKELEKIKEDIVYKPNADGMQAMRAVALKWKNDKKIYFLIGSFFVSFIAAIGCSVSYSIQGSYVDASGLLVEPFYLIPLTFLFGLLSIVFLVALFITLLVRHLKIRRLLKNI</sequence>
<comment type="caution">
    <text evidence="4">The sequence shown here is derived from an EMBL/GenBank/DDBJ whole genome shotgun (WGS) entry which is preliminary data.</text>
</comment>
<evidence type="ECO:0000259" key="2">
    <source>
        <dbReference type="Pfam" id="PF13127"/>
    </source>
</evidence>
<dbReference type="Pfam" id="PF13127">
    <property type="entry name" value="DUF3955"/>
    <property type="match status" value="1"/>
</dbReference>
<evidence type="ECO:0000256" key="1">
    <source>
        <dbReference type="SAM" id="Phobius"/>
    </source>
</evidence>
<feature type="transmembrane region" description="Helical" evidence="1">
    <location>
        <begin position="64"/>
        <end position="87"/>
    </location>
</feature>
<accession>A0A645IPW3</accession>
<dbReference type="AlphaFoldDB" id="A0A645IPW3"/>
<organism evidence="4">
    <name type="scientific">bioreactor metagenome</name>
    <dbReference type="NCBI Taxonomy" id="1076179"/>
    <lineage>
        <taxon>unclassified sequences</taxon>
        <taxon>metagenomes</taxon>
        <taxon>ecological metagenomes</taxon>
    </lineage>
</organism>
<dbReference type="Pfam" id="PF13490">
    <property type="entry name" value="zf-HC2"/>
    <property type="match status" value="1"/>
</dbReference>
<gene>
    <name evidence="4" type="ORF">SDC9_198010</name>
</gene>
<dbReference type="EMBL" id="VSSQ01114526">
    <property type="protein sequence ID" value="MPN50384.1"/>
    <property type="molecule type" value="Genomic_DNA"/>
</dbReference>
<reference evidence="4" key="1">
    <citation type="submission" date="2019-08" db="EMBL/GenBank/DDBJ databases">
        <authorList>
            <person name="Kucharzyk K."/>
            <person name="Murdoch R.W."/>
            <person name="Higgins S."/>
            <person name="Loffler F."/>
        </authorList>
    </citation>
    <scope>NUCLEOTIDE SEQUENCE</scope>
</reference>
<evidence type="ECO:0000259" key="3">
    <source>
        <dbReference type="Pfam" id="PF13490"/>
    </source>
</evidence>
<feature type="transmembrane region" description="Helical" evidence="1">
    <location>
        <begin position="107"/>
        <end position="128"/>
    </location>
</feature>
<evidence type="ECO:0000313" key="4">
    <source>
        <dbReference type="EMBL" id="MPN50384.1"/>
    </source>
</evidence>